<dbReference type="Gene3D" id="3.30.70.270">
    <property type="match status" value="2"/>
</dbReference>
<dbReference type="Gene3D" id="3.10.10.10">
    <property type="entry name" value="HIV Type 1 Reverse Transcriptase, subunit A, domain 1"/>
    <property type="match status" value="2"/>
</dbReference>
<dbReference type="CDD" id="cd00303">
    <property type="entry name" value="retropepsin_like"/>
    <property type="match status" value="1"/>
</dbReference>
<dbReference type="Pfam" id="PF08284">
    <property type="entry name" value="RVP_2"/>
    <property type="match status" value="1"/>
</dbReference>
<dbReference type="Proteomes" id="UP000325315">
    <property type="component" value="Unassembled WGS sequence"/>
</dbReference>
<gene>
    <name evidence="2" type="ORF">EPI10_015950</name>
</gene>
<dbReference type="InterPro" id="IPR043128">
    <property type="entry name" value="Rev_trsase/Diguanyl_cyclase"/>
</dbReference>
<organism evidence="2 3">
    <name type="scientific">Gossypium australe</name>
    <dbReference type="NCBI Taxonomy" id="47621"/>
    <lineage>
        <taxon>Eukaryota</taxon>
        <taxon>Viridiplantae</taxon>
        <taxon>Streptophyta</taxon>
        <taxon>Embryophyta</taxon>
        <taxon>Tracheophyta</taxon>
        <taxon>Spermatophyta</taxon>
        <taxon>Magnoliopsida</taxon>
        <taxon>eudicotyledons</taxon>
        <taxon>Gunneridae</taxon>
        <taxon>Pentapetalae</taxon>
        <taxon>rosids</taxon>
        <taxon>malvids</taxon>
        <taxon>Malvales</taxon>
        <taxon>Malvaceae</taxon>
        <taxon>Malvoideae</taxon>
        <taxon>Gossypium</taxon>
    </lineage>
</organism>
<feature type="domain" description="Reverse transcriptase" evidence="1">
    <location>
        <begin position="206"/>
        <end position="285"/>
    </location>
</feature>
<dbReference type="InterPro" id="IPR043502">
    <property type="entry name" value="DNA/RNA_pol_sf"/>
</dbReference>
<evidence type="ECO:0000313" key="3">
    <source>
        <dbReference type="Proteomes" id="UP000325315"/>
    </source>
</evidence>
<dbReference type="AlphaFoldDB" id="A0A5B6VM88"/>
<dbReference type="PANTHER" id="PTHR24559">
    <property type="entry name" value="TRANSPOSON TY3-I GAG-POL POLYPROTEIN"/>
    <property type="match status" value="1"/>
</dbReference>
<dbReference type="Pfam" id="PF00078">
    <property type="entry name" value="RVT_1"/>
    <property type="match status" value="1"/>
</dbReference>
<dbReference type="OrthoDB" id="1749844at2759"/>
<dbReference type="SUPFAM" id="SSF56672">
    <property type="entry name" value="DNA/RNA polymerases"/>
    <property type="match status" value="1"/>
</dbReference>
<reference evidence="2" key="1">
    <citation type="submission" date="2019-08" db="EMBL/GenBank/DDBJ databases">
        <authorList>
            <person name="Liu F."/>
        </authorList>
    </citation>
    <scope>NUCLEOTIDE SEQUENCE [LARGE SCALE GENOMIC DNA]</scope>
    <source>
        <strain evidence="2">PA1801</strain>
        <tissue evidence="2">Leaf</tissue>
    </source>
</reference>
<keyword evidence="3" id="KW-1185">Reference proteome</keyword>
<dbReference type="InterPro" id="IPR021109">
    <property type="entry name" value="Peptidase_aspartic_dom_sf"/>
</dbReference>
<dbReference type="PANTHER" id="PTHR24559:SF444">
    <property type="entry name" value="REVERSE TRANSCRIPTASE DOMAIN-CONTAINING PROTEIN"/>
    <property type="match status" value="1"/>
</dbReference>
<protein>
    <submittedName>
        <fullName evidence="2">DNA/RNA polymerases superfamily protein</fullName>
    </submittedName>
</protein>
<name>A0A5B6VM88_9ROSI</name>
<dbReference type="InterPro" id="IPR053134">
    <property type="entry name" value="RNA-dir_DNA_polymerase"/>
</dbReference>
<sequence length="371" mass="42989">MRRKCLHIRKVDVRAKTALLRPLVREQKIQLPDQRLEHLLEHMPSEPERKLLCLIKCPLKIKGCEFPIDLMLLPFREFDIILGMDWLSLHDAVKQIYLKCQTGEMISVESNRPNSIARIISAISAQRLIHKGSKVFLADILDTQDSELKLDQLPVVNEFIDVFPKELPGLPPEREVEFIIDLVLRTASVLISPYRIALAKLKELKAQLQELLERGFIRPSATVFSTVDIRFGYYQLRVKDCDVPNIALRTRYDHYEFLVMPFGLTNAPAAFMDLMNRLYAKFNKCEFWLQEVGFLGHIVLVDGIRVNPSKVSAVMSWKSLENILEVRSFLGLVGYYCRFVKNFSIIASPMTMLLQKNIKFVWFDKCQQSFD</sequence>
<accession>A0A5B6VM88</accession>
<dbReference type="InterPro" id="IPR000477">
    <property type="entry name" value="RT_dom"/>
</dbReference>
<evidence type="ECO:0000259" key="1">
    <source>
        <dbReference type="Pfam" id="PF00078"/>
    </source>
</evidence>
<evidence type="ECO:0000313" key="2">
    <source>
        <dbReference type="EMBL" id="KAA3470222.1"/>
    </source>
</evidence>
<proteinExistence type="predicted"/>
<dbReference type="EMBL" id="SMMG02000006">
    <property type="protein sequence ID" value="KAA3470222.1"/>
    <property type="molecule type" value="Genomic_DNA"/>
</dbReference>
<comment type="caution">
    <text evidence="2">The sequence shown here is derived from an EMBL/GenBank/DDBJ whole genome shotgun (WGS) entry which is preliminary data.</text>
</comment>
<dbReference type="Gene3D" id="2.40.70.10">
    <property type="entry name" value="Acid Proteases"/>
    <property type="match status" value="1"/>
</dbReference>